<dbReference type="InterPro" id="IPR054356">
    <property type="entry name" value="Tse3_N"/>
</dbReference>
<dbReference type="Pfam" id="PF22120">
    <property type="entry name" value="T6SS_Tse3_N"/>
    <property type="match status" value="1"/>
</dbReference>
<feature type="domain" description="Peptidoglycan muramidase Tse3 catalytic" evidence="2">
    <location>
        <begin position="143"/>
        <end position="328"/>
    </location>
</feature>
<evidence type="ECO:0000259" key="3">
    <source>
        <dbReference type="Pfam" id="PF22120"/>
    </source>
</evidence>
<dbReference type="InterPro" id="IPR054338">
    <property type="entry name" value="Tse3_cat"/>
</dbReference>
<sequence length="389" mass="42574">MPSVAQQVEAKLSCHRPEALVPPLEQREVVQLLRRDSHLSATLGELSQRGTLEVLVRRVEAPEQRRTLLEVLAAHADAAQARTVQAVLARIDLPIKEGDGPTVAEELWQVRFNLLRLGVPAHGQRFDDTPYQRVIPRDGREPFTGQGATGIRPDARTVPRSDKWSRWRQVPPPPTLAAASAGDWSTYLAKLGAKDRLLQAKLVLRRPLTTLMPTIWGPLPPARAELIAVAARQYGQEPALLAALLLAEQRDQSAQEEAKHYALAAEGAPSSFLGLGQVALPAVTHHALLSEVLAPEVLRHASPLHLARLLADDALNIMASAKYLRIVTQAHPPPPEEADADRDGPPPENPLHALAARYTGRAREPSRAATWGHFVHEAYCDVKAARVFP</sequence>
<feature type="compositionally biased region" description="Basic and acidic residues" evidence="1">
    <location>
        <begin position="153"/>
        <end position="165"/>
    </location>
</feature>
<dbReference type="AlphaFoldDB" id="A0A1H7M2F1"/>
<feature type="region of interest" description="Disordered" evidence="1">
    <location>
        <begin position="331"/>
        <end position="352"/>
    </location>
</feature>
<feature type="domain" description="Peptidoglycan muramidase Tse3 N-terminal" evidence="3">
    <location>
        <begin position="4"/>
        <end position="91"/>
    </location>
</feature>
<evidence type="ECO:0000256" key="1">
    <source>
        <dbReference type="SAM" id="MobiDB-lite"/>
    </source>
</evidence>
<protein>
    <submittedName>
        <fullName evidence="4">Uncharacterized protein</fullName>
    </submittedName>
</protein>
<dbReference type="OrthoDB" id="9929835at2"/>
<organism evidence="4 5">
    <name type="scientific">Stigmatella aurantiaca</name>
    <dbReference type="NCBI Taxonomy" id="41"/>
    <lineage>
        <taxon>Bacteria</taxon>
        <taxon>Pseudomonadati</taxon>
        <taxon>Myxococcota</taxon>
        <taxon>Myxococcia</taxon>
        <taxon>Myxococcales</taxon>
        <taxon>Cystobacterineae</taxon>
        <taxon>Archangiaceae</taxon>
        <taxon>Stigmatella</taxon>
    </lineage>
</organism>
<gene>
    <name evidence="4" type="ORF">SAMN05444354_103410</name>
</gene>
<name>A0A1H7M2F1_STIAU</name>
<evidence type="ECO:0000259" key="2">
    <source>
        <dbReference type="Pfam" id="PF22115"/>
    </source>
</evidence>
<evidence type="ECO:0000313" key="5">
    <source>
        <dbReference type="Proteomes" id="UP000182719"/>
    </source>
</evidence>
<dbReference type="RefSeq" id="WP_075005989.1">
    <property type="nucleotide sequence ID" value="NZ_FOAP01000003.1"/>
</dbReference>
<evidence type="ECO:0000313" key="4">
    <source>
        <dbReference type="EMBL" id="SEL05406.1"/>
    </source>
</evidence>
<dbReference type="EMBL" id="FOAP01000003">
    <property type="protein sequence ID" value="SEL05406.1"/>
    <property type="molecule type" value="Genomic_DNA"/>
</dbReference>
<proteinExistence type="predicted"/>
<accession>A0A1H7M2F1</accession>
<dbReference type="Proteomes" id="UP000182719">
    <property type="component" value="Unassembled WGS sequence"/>
</dbReference>
<reference evidence="5" key="1">
    <citation type="submission" date="2016-10" db="EMBL/GenBank/DDBJ databases">
        <authorList>
            <person name="Varghese N."/>
            <person name="Submissions S."/>
        </authorList>
    </citation>
    <scope>NUCLEOTIDE SEQUENCE [LARGE SCALE GENOMIC DNA]</scope>
    <source>
        <strain evidence="5">DSM 17044</strain>
    </source>
</reference>
<feature type="region of interest" description="Disordered" evidence="1">
    <location>
        <begin position="132"/>
        <end position="176"/>
    </location>
</feature>
<keyword evidence="5" id="KW-1185">Reference proteome</keyword>
<dbReference type="Pfam" id="PF22115">
    <property type="entry name" value="T6SS_Tse3_cat"/>
    <property type="match status" value="1"/>
</dbReference>
<feature type="compositionally biased region" description="Basic and acidic residues" evidence="1">
    <location>
        <begin position="132"/>
        <end position="141"/>
    </location>
</feature>